<gene>
    <name evidence="18" type="ORF">AAP_00303</name>
</gene>
<evidence type="ECO:0000256" key="13">
    <source>
        <dbReference type="ARBA" id="ARBA00023145"/>
    </source>
</evidence>
<dbReference type="InterPro" id="IPR000209">
    <property type="entry name" value="Peptidase_S8/S53_dom"/>
</dbReference>
<dbReference type="CDD" id="cd11377">
    <property type="entry name" value="Pro-peptidase_S53"/>
    <property type="match status" value="1"/>
</dbReference>
<evidence type="ECO:0000256" key="7">
    <source>
        <dbReference type="ARBA" id="ARBA00022723"/>
    </source>
</evidence>
<organism evidence="18 19">
    <name type="scientific">Ascosphaera apis ARSEF 7405</name>
    <dbReference type="NCBI Taxonomy" id="392613"/>
    <lineage>
        <taxon>Eukaryota</taxon>
        <taxon>Fungi</taxon>
        <taxon>Dikarya</taxon>
        <taxon>Ascomycota</taxon>
        <taxon>Pezizomycotina</taxon>
        <taxon>Eurotiomycetes</taxon>
        <taxon>Eurotiomycetidae</taxon>
        <taxon>Onygenales</taxon>
        <taxon>Ascosphaeraceae</taxon>
        <taxon>Ascosphaera</taxon>
    </lineage>
</organism>
<dbReference type="VEuPathDB" id="FungiDB:AAP_00303"/>
<dbReference type="GO" id="GO:0005576">
    <property type="term" value="C:extracellular region"/>
    <property type="evidence" value="ECO:0007669"/>
    <property type="project" value="UniProtKB-SubCell"/>
</dbReference>
<evidence type="ECO:0000256" key="10">
    <source>
        <dbReference type="ARBA" id="ARBA00022825"/>
    </source>
</evidence>
<feature type="binding site" evidence="15">
    <location>
        <position position="579"/>
    </location>
    <ligand>
        <name>Ca(2+)</name>
        <dbReference type="ChEBI" id="CHEBI:29108"/>
    </ligand>
</feature>
<keyword evidence="13" id="KW-0865">Zymogen</keyword>
<dbReference type="EC" id="3.4.14.10" evidence="4"/>
<keyword evidence="10 15" id="KW-0720">Serine protease</keyword>
<name>A0A162IT59_9EURO</name>
<dbReference type="InterPro" id="IPR030400">
    <property type="entry name" value="Sedolisin_dom"/>
</dbReference>
<evidence type="ECO:0000256" key="1">
    <source>
        <dbReference type="ARBA" id="ARBA00001910"/>
    </source>
</evidence>
<dbReference type="InterPro" id="IPR036852">
    <property type="entry name" value="Peptidase_S8/S53_dom_sf"/>
</dbReference>
<dbReference type="InterPro" id="IPR015366">
    <property type="entry name" value="S53_propep"/>
</dbReference>
<evidence type="ECO:0000256" key="6">
    <source>
        <dbReference type="ARBA" id="ARBA00022670"/>
    </source>
</evidence>
<accession>A0A162IT59</accession>
<dbReference type="PANTHER" id="PTHR14218:SF32">
    <property type="entry name" value="TRIPEPTIDYL PEPTIDASE SED3 (AFU_ORTHOLOGUE AFUA_3G08930)"/>
    <property type="match status" value="1"/>
</dbReference>
<keyword evidence="12" id="KW-0843">Virulence</keyword>
<evidence type="ECO:0000256" key="9">
    <source>
        <dbReference type="ARBA" id="ARBA00022801"/>
    </source>
</evidence>
<feature type="active site" description="Charge relay system" evidence="15">
    <location>
        <position position="506"/>
    </location>
</feature>
<dbReference type="PANTHER" id="PTHR14218">
    <property type="entry name" value="PROTEASE S8 TRIPEPTIDYL PEPTIDASE I CLN2"/>
    <property type="match status" value="1"/>
</dbReference>
<evidence type="ECO:0000313" key="19">
    <source>
        <dbReference type="Proteomes" id="UP000242877"/>
    </source>
</evidence>
<keyword evidence="11 15" id="KW-0106">Calcium</keyword>
<dbReference type="GO" id="GO:0004252">
    <property type="term" value="F:serine-type endopeptidase activity"/>
    <property type="evidence" value="ECO:0007669"/>
    <property type="project" value="UniProtKB-UniRule"/>
</dbReference>
<comment type="catalytic activity">
    <reaction evidence="1">
        <text>Release of an N-terminal tripeptide from a polypeptide.</text>
        <dbReference type="EC" id="3.4.14.10"/>
    </reaction>
</comment>
<evidence type="ECO:0000259" key="17">
    <source>
        <dbReference type="PROSITE" id="PS51695"/>
    </source>
</evidence>
<dbReference type="FunFam" id="3.40.50.200:FF:000015">
    <property type="entry name" value="Tripeptidyl peptidase A"/>
    <property type="match status" value="1"/>
</dbReference>
<evidence type="ECO:0000256" key="3">
    <source>
        <dbReference type="ARBA" id="ARBA00004239"/>
    </source>
</evidence>
<dbReference type="EMBL" id="AZGZ01000001">
    <property type="protein sequence ID" value="KZZ98042.1"/>
    <property type="molecule type" value="Genomic_DNA"/>
</dbReference>
<sequence length="599" mass="64388">MLISTSPVAACALFFSLFSGSLSAPSSPDFKQLSEIKSVPSGWKQNAQDPSPDAVLRLHLSVTSEKQEDFEDKLVSISTPGHKNYGSHLSRDKLHHLLQPSTKATDSVISWLKKGGAYPSSISHAGENVAFHIKVSDAEKLLNTKFHSYTSKSKKHAIRALQYSVPASVSPYVKMIQPTTRFGSPDAKVALKTDLRPLAKRGFLGSKVNCDEEITPDCLRNLYNMGDFTTTPDPKNTLGISGYLKEYAVQKDLTTFLKIYAPKFANNTFTFVGVKNGTNPQNATQQDSTESSLDVDYGIGLSNAKTIFYGTPGTGPLIPDLVIPKPTDDDTEPYLDQLHYLLSLPDDELPTVLSTSYGEEEQNIPRDYSDAVCHGFAKLGARGVSVIFSSGDSGVGAACMTNDGKNQTRFMANFPGSCPYLTSVGATFRVNPEQGVSFSSGGFSDRYPAPSYQKDAVQTYLREHLAPGKWKGLYNEKGRGIPDVSAQGVNFRVIDKGHDASVSGTSASAPAFAAIVSNLNAIRLKAGKPPLGFLNPFLYSVADKGFNDITHGGSSGCTGEYAGSVRVPYASWNATPGWDPVTGLGTPNFGELAKLVLDA</sequence>
<dbReference type="PROSITE" id="PS51695">
    <property type="entry name" value="SEDOLISIN"/>
    <property type="match status" value="1"/>
</dbReference>
<evidence type="ECO:0000256" key="12">
    <source>
        <dbReference type="ARBA" id="ARBA00023026"/>
    </source>
</evidence>
<feature type="domain" description="Peptidase S53" evidence="17">
    <location>
        <begin position="213"/>
        <end position="599"/>
    </location>
</feature>
<dbReference type="GO" id="GO:0008240">
    <property type="term" value="F:tripeptidyl-peptidase activity"/>
    <property type="evidence" value="ECO:0007669"/>
    <property type="project" value="UniProtKB-EC"/>
</dbReference>
<evidence type="ECO:0000256" key="4">
    <source>
        <dbReference type="ARBA" id="ARBA00012462"/>
    </source>
</evidence>
<feature type="binding site" evidence="15">
    <location>
        <position position="548"/>
    </location>
    <ligand>
        <name>Ca(2+)</name>
        <dbReference type="ChEBI" id="CHEBI:29108"/>
    </ligand>
</feature>
<dbReference type="SMART" id="SM00944">
    <property type="entry name" value="Pro-kuma_activ"/>
    <property type="match status" value="1"/>
</dbReference>
<evidence type="ECO:0000256" key="8">
    <source>
        <dbReference type="ARBA" id="ARBA00022729"/>
    </source>
</evidence>
<evidence type="ECO:0000256" key="14">
    <source>
        <dbReference type="ARBA" id="ARBA00023180"/>
    </source>
</evidence>
<evidence type="ECO:0000313" key="18">
    <source>
        <dbReference type="EMBL" id="KZZ98042.1"/>
    </source>
</evidence>
<dbReference type="SUPFAM" id="SSF54897">
    <property type="entry name" value="Protease propeptides/inhibitors"/>
    <property type="match status" value="1"/>
</dbReference>
<feature type="active site" description="Charge relay system" evidence="15">
    <location>
        <position position="290"/>
    </location>
</feature>
<dbReference type="Proteomes" id="UP000242877">
    <property type="component" value="Unassembled WGS sequence"/>
</dbReference>
<dbReference type="GO" id="GO:0046872">
    <property type="term" value="F:metal ion binding"/>
    <property type="evidence" value="ECO:0007669"/>
    <property type="project" value="UniProtKB-UniRule"/>
</dbReference>
<feature type="binding site" evidence="15">
    <location>
        <position position="577"/>
    </location>
    <ligand>
        <name>Ca(2+)</name>
        <dbReference type="ChEBI" id="CHEBI:29108"/>
    </ligand>
</feature>
<keyword evidence="14" id="KW-0325">Glycoprotein</keyword>
<feature type="chain" id="PRO_5007835568" description="tripeptidyl-peptidase II" evidence="16">
    <location>
        <begin position="24"/>
        <end position="599"/>
    </location>
</feature>
<dbReference type="SUPFAM" id="SSF52743">
    <property type="entry name" value="Subtilisin-like"/>
    <property type="match status" value="1"/>
</dbReference>
<comment type="caution">
    <text evidence="18">The sequence shown here is derived from an EMBL/GenBank/DDBJ whole genome shotgun (WGS) entry which is preliminary data.</text>
</comment>
<dbReference type="Pfam" id="PF00082">
    <property type="entry name" value="Peptidase_S8"/>
    <property type="match status" value="1"/>
</dbReference>
<evidence type="ECO:0000256" key="15">
    <source>
        <dbReference type="PROSITE-ProRule" id="PRU01032"/>
    </source>
</evidence>
<evidence type="ECO:0000256" key="5">
    <source>
        <dbReference type="ARBA" id="ARBA00022525"/>
    </source>
</evidence>
<evidence type="ECO:0000256" key="2">
    <source>
        <dbReference type="ARBA" id="ARBA00002451"/>
    </source>
</evidence>
<feature type="binding site" evidence="15">
    <location>
        <position position="549"/>
    </location>
    <ligand>
        <name>Ca(2+)</name>
        <dbReference type="ChEBI" id="CHEBI:29108"/>
    </ligand>
</feature>
<keyword evidence="7 15" id="KW-0479">Metal-binding</keyword>
<evidence type="ECO:0000256" key="11">
    <source>
        <dbReference type="ARBA" id="ARBA00022837"/>
    </source>
</evidence>
<dbReference type="AlphaFoldDB" id="A0A162IT59"/>
<comment type="cofactor">
    <cofactor evidence="15">
        <name>Ca(2+)</name>
        <dbReference type="ChEBI" id="CHEBI:29108"/>
    </cofactor>
    <text evidence="15">Binds 1 Ca(2+) ion per subunit.</text>
</comment>
<keyword evidence="5" id="KW-0964">Secreted</keyword>
<dbReference type="Pfam" id="PF09286">
    <property type="entry name" value="Pro-kuma_activ"/>
    <property type="match status" value="1"/>
</dbReference>
<keyword evidence="9 15" id="KW-0378">Hydrolase</keyword>
<protein>
    <recommendedName>
        <fullName evidence="4">tripeptidyl-peptidase II</fullName>
        <ecNumber evidence="4">3.4.14.10</ecNumber>
    </recommendedName>
</protein>
<comment type="subcellular location">
    <subcellularLocation>
        <location evidence="3">Secreted</location>
        <location evidence="3">Extracellular space</location>
    </subcellularLocation>
</comment>
<feature type="signal peptide" evidence="16">
    <location>
        <begin position="1"/>
        <end position="23"/>
    </location>
</feature>
<keyword evidence="8 16" id="KW-0732">Signal</keyword>
<dbReference type="OrthoDB" id="409122at2759"/>
<feature type="active site" description="Charge relay system" evidence="15">
    <location>
        <position position="294"/>
    </location>
</feature>
<keyword evidence="6 15" id="KW-0645">Protease</keyword>
<comment type="function">
    <text evidence="2">Secreted tripeptidyl-peptidase which degrades proteins at acidic pHs and is involved in virulence.</text>
</comment>
<dbReference type="InterPro" id="IPR050819">
    <property type="entry name" value="Tripeptidyl-peptidase_I"/>
</dbReference>
<reference evidence="18 19" key="1">
    <citation type="journal article" date="2016" name="Genome Biol. Evol.">
        <title>Divergent and convergent evolution of fungal pathogenicity.</title>
        <authorList>
            <person name="Shang Y."/>
            <person name="Xiao G."/>
            <person name="Zheng P."/>
            <person name="Cen K."/>
            <person name="Zhan S."/>
            <person name="Wang C."/>
        </authorList>
    </citation>
    <scope>NUCLEOTIDE SEQUENCE [LARGE SCALE GENOMIC DNA]</scope>
    <source>
        <strain evidence="18 19">ARSEF 7405</strain>
    </source>
</reference>
<dbReference type="Gene3D" id="3.40.50.200">
    <property type="entry name" value="Peptidase S8/S53 domain"/>
    <property type="match status" value="1"/>
</dbReference>
<proteinExistence type="predicted"/>
<keyword evidence="19" id="KW-1185">Reference proteome</keyword>
<dbReference type="GO" id="GO:0006508">
    <property type="term" value="P:proteolysis"/>
    <property type="evidence" value="ECO:0007669"/>
    <property type="project" value="UniProtKB-KW"/>
</dbReference>
<evidence type="ECO:0000256" key="16">
    <source>
        <dbReference type="SAM" id="SignalP"/>
    </source>
</evidence>
<dbReference type="CDD" id="cd04056">
    <property type="entry name" value="Peptidases_S53"/>
    <property type="match status" value="1"/>
</dbReference>